<protein>
    <submittedName>
        <fullName evidence="2">Uncharacterized protein</fullName>
    </submittedName>
</protein>
<evidence type="ECO:0000313" key="3">
    <source>
        <dbReference type="Proteomes" id="UP000595140"/>
    </source>
</evidence>
<gene>
    <name evidence="2" type="ORF">CCAM_LOCUS3076</name>
</gene>
<evidence type="ECO:0000256" key="1">
    <source>
        <dbReference type="SAM" id="MobiDB-lite"/>
    </source>
</evidence>
<accession>A0A484K783</accession>
<dbReference type="Proteomes" id="UP000595140">
    <property type="component" value="Unassembled WGS sequence"/>
</dbReference>
<feature type="compositionally biased region" description="Low complexity" evidence="1">
    <location>
        <begin position="11"/>
        <end position="32"/>
    </location>
</feature>
<name>A0A484K783_9ASTE</name>
<sequence length="368" mass="40575">MSSFSDRISSSEHCSSEDSNSSSSTGSSSPESMPGQVPNSSIPDPHPINQMPGETFVGRDDPVDDEPDPYDPEHETRDAWEERLHAAGYFPLPTFYVLDIPSRVSKIALNKIRRRLPDGYTLLRIFHYGSWVWRVESGGEGTSQAHEATGREVPSPGNTAEAEGHNRPDMEFEEFAMPEDQPEGEAGGSQAGAAKTFKVQPETVEILDLEEPEDDRSKGKGKEKTGQRIKKVATTHPSFAKKRQRGDSEPAGQSIEEAFINLGLRLKEAGEIGPLTADRLGLGSPSEFARLKREKEEMALILKSQADELTRLSGLTGSMRAEISHLKEENGRLMDEVFVAKREMGEKEETFPGAQLPGWKKTKLKLLG</sequence>
<feature type="compositionally biased region" description="Acidic residues" evidence="1">
    <location>
        <begin position="205"/>
        <end position="214"/>
    </location>
</feature>
<feature type="region of interest" description="Disordered" evidence="1">
    <location>
        <begin position="1"/>
        <end position="76"/>
    </location>
</feature>
<reference evidence="2 3" key="1">
    <citation type="submission" date="2018-04" db="EMBL/GenBank/DDBJ databases">
        <authorList>
            <person name="Vogel A."/>
        </authorList>
    </citation>
    <scope>NUCLEOTIDE SEQUENCE [LARGE SCALE GENOMIC DNA]</scope>
</reference>
<organism evidence="2 3">
    <name type="scientific">Cuscuta campestris</name>
    <dbReference type="NCBI Taxonomy" id="132261"/>
    <lineage>
        <taxon>Eukaryota</taxon>
        <taxon>Viridiplantae</taxon>
        <taxon>Streptophyta</taxon>
        <taxon>Embryophyta</taxon>
        <taxon>Tracheophyta</taxon>
        <taxon>Spermatophyta</taxon>
        <taxon>Magnoliopsida</taxon>
        <taxon>eudicotyledons</taxon>
        <taxon>Gunneridae</taxon>
        <taxon>Pentapetalae</taxon>
        <taxon>asterids</taxon>
        <taxon>lamiids</taxon>
        <taxon>Solanales</taxon>
        <taxon>Convolvulaceae</taxon>
        <taxon>Cuscuteae</taxon>
        <taxon>Cuscuta</taxon>
        <taxon>Cuscuta subgen. Grammica</taxon>
        <taxon>Cuscuta sect. Cleistogrammica</taxon>
    </lineage>
</organism>
<proteinExistence type="predicted"/>
<feature type="compositionally biased region" description="Basic residues" evidence="1">
    <location>
        <begin position="227"/>
        <end position="244"/>
    </location>
</feature>
<evidence type="ECO:0000313" key="2">
    <source>
        <dbReference type="EMBL" id="VFQ61300.1"/>
    </source>
</evidence>
<dbReference type="EMBL" id="OOIL02000150">
    <property type="protein sequence ID" value="VFQ61300.1"/>
    <property type="molecule type" value="Genomic_DNA"/>
</dbReference>
<feature type="compositionally biased region" description="Basic and acidic residues" evidence="1">
    <location>
        <begin position="215"/>
        <end position="226"/>
    </location>
</feature>
<feature type="region of interest" description="Disordered" evidence="1">
    <location>
        <begin position="141"/>
        <end position="165"/>
    </location>
</feature>
<dbReference type="AlphaFoldDB" id="A0A484K783"/>
<keyword evidence="3" id="KW-1185">Reference proteome</keyword>
<dbReference type="OrthoDB" id="671678at2759"/>
<feature type="region of interest" description="Disordered" evidence="1">
    <location>
        <begin position="179"/>
        <end position="252"/>
    </location>
</feature>